<dbReference type="PROSITE" id="PS50090">
    <property type="entry name" value="MYB_LIKE"/>
    <property type="match status" value="2"/>
</dbReference>
<dbReference type="CDD" id="cd11659">
    <property type="entry name" value="SANT_CDC5_II"/>
    <property type="match status" value="1"/>
</dbReference>
<dbReference type="SMART" id="SM00717">
    <property type="entry name" value="SANT"/>
    <property type="match status" value="2"/>
</dbReference>
<feature type="domain" description="HTH myb-type" evidence="15">
    <location>
        <begin position="1"/>
        <end position="57"/>
    </location>
</feature>
<evidence type="ECO:0000256" key="1">
    <source>
        <dbReference type="ARBA" id="ARBA00010506"/>
    </source>
</evidence>
<protein>
    <recommendedName>
        <fullName evidence="18">Cell division cycle 5-like protein</fullName>
    </recommendedName>
</protein>
<dbReference type="PROSITE" id="PS51294">
    <property type="entry name" value="HTH_MYB"/>
    <property type="match status" value="2"/>
</dbReference>
<keyword evidence="11" id="KW-0131">Cell cycle</keyword>
<keyword evidence="2" id="KW-0507">mRNA processing</keyword>
<dbReference type="InterPro" id="IPR001005">
    <property type="entry name" value="SANT/Myb"/>
</dbReference>
<keyword evidence="8" id="KW-0508">mRNA splicing</keyword>
<dbReference type="Pfam" id="PF13921">
    <property type="entry name" value="Myb_DNA-bind_6"/>
    <property type="match status" value="1"/>
</dbReference>
<dbReference type="InterPro" id="IPR047240">
    <property type="entry name" value="SANT_CDC5L_II"/>
</dbReference>
<evidence type="ECO:0000256" key="8">
    <source>
        <dbReference type="ARBA" id="ARBA00023187"/>
    </source>
</evidence>
<dbReference type="PANTHER" id="PTHR45885">
    <property type="entry name" value="CELL DIVISION CYCLE 5-LIKE PROTEIN"/>
    <property type="match status" value="1"/>
</dbReference>
<accession>A0AB34K070</accession>
<feature type="compositionally biased region" description="Basic residues" evidence="13">
    <location>
        <begin position="162"/>
        <end position="171"/>
    </location>
</feature>
<dbReference type="GO" id="GO:0006281">
    <property type="term" value="P:DNA repair"/>
    <property type="evidence" value="ECO:0007669"/>
    <property type="project" value="UniProtKB-KW"/>
</dbReference>
<dbReference type="GO" id="GO:0005681">
    <property type="term" value="C:spliceosomal complex"/>
    <property type="evidence" value="ECO:0007669"/>
    <property type="project" value="UniProtKB-KW"/>
</dbReference>
<proteinExistence type="inferred from homology"/>
<feature type="domain" description="Myb-like" evidence="14">
    <location>
        <begin position="2"/>
        <end position="53"/>
    </location>
</feature>
<comment type="caution">
    <text evidence="16">The sequence shown here is derived from an EMBL/GenBank/DDBJ whole genome shotgun (WGS) entry which is preliminary data.</text>
</comment>
<evidence type="ECO:0000256" key="7">
    <source>
        <dbReference type="ARBA" id="ARBA00023125"/>
    </source>
</evidence>
<feature type="domain" description="HTH myb-type" evidence="15">
    <location>
        <begin position="58"/>
        <end position="107"/>
    </location>
</feature>
<evidence type="ECO:0000313" key="16">
    <source>
        <dbReference type="EMBL" id="KAL1525879.1"/>
    </source>
</evidence>
<dbReference type="GO" id="GO:0000398">
    <property type="term" value="P:mRNA splicing, via spliceosome"/>
    <property type="evidence" value="ECO:0007669"/>
    <property type="project" value="InterPro"/>
</dbReference>
<dbReference type="EMBL" id="JBGBPQ010000004">
    <property type="protein sequence ID" value="KAL1525879.1"/>
    <property type="molecule type" value="Genomic_DNA"/>
</dbReference>
<dbReference type="GO" id="GO:0003677">
    <property type="term" value="F:DNA binding"/>
    <property type="evidence" value="ECO:0007669"/>
    <property type="project" value="UniProtKB-KW"/>
</dbReference>
<dbReference type="PANTHER" id="PTHR45885:SF1">
    <property type="entry name" value="CELL DIVISION CYCLE 5-LIKE PROTEIN"/>
    <property type="match status" value="1"/>
</dbReference>
<dbReference type="FunFam" id="1.10.10.60:FF:000091">
    <property type="entry name" value="CDC5 cell division cycle 5-like"/>
    <property type="match status" value="1"/>
</dbReference>
<feature type="region of interest" description="Disordered" evidence="13">
    <location>
        <begin position="107"/>
        <end position="178"/>
    </location>
</feature>
<evidence type="ECO:0000256" key="3">
    <source>
        <dbReference type="ARBA" id="ARBA00022728"/>
    </source>
</evidence>
<feature type="compositionally biased region" description="Polar residues" evidence="13">
    <location>
        <begin position="403"/>
        <end position="414"/>
    </location>
</feature>
<comment type="similarity">
    <text evidence="1">Belongs to the CEF1 family.</text>
</comment>
<keyword evidence="17" id="KW-1185">Reference proteome</keyword>
<evidence type="ECO:0000313" key="17">
    <source>
        <dbReference type="Proteomes" id="UP001515480"/>
    </source>
</evidence>
<sequence length="788" mass="86177">MRILIKGGVWKNTEDEILKAAVMKYGKNQWSRISSLLVRKSAKQCKARWHEWLDPSIKKTEWSREEEEKLLHLAKLMPTQWRTIAPIIGRTAAQCLEHYERLLDQATRKDQELSATDDPRRLRPGEIDPNPESKPARPDPVDMDEDEKEMLSEARARLANTRGKKAKRKAREKQLEESRRLAALQKRRELKAAGIELGTRKGRSRGIDYNTEIPFQKVPPAGFFDVTGEDAAAEAAVNQGGDKFKSILKSRLDAPNRDAAEAKARKADAEKIKRRREEAMPEAIAQLNKLNDPMAVSKRAKLMLPPPQVGDRELEEVVKASASSLGLDDEGSDSTRLLINTYEQTPSHAAMRTPRVGGGGDTVLEEAAAQAAMLARHTPLQGGESLPLHSLGDFGGATPRPAASQTPNALSTARSPGATPLQRAAATPSRGSSAGGFTPRSEAGTAMSATPSRDALAINGEMDASLEGLPMNAQRRLQKERKMALMSQLSSLPAPQNEYKIVMPEMPPDDEAEEEPYEEDALDAAAREQAERERLHAAEMAKRSSALQAELPRPLVVNREMASAAGAENEADALVRDEMVKMLEADASTFPVKGAPEARKRKPLRPLPAERLEEARALLAAEVAAMEAEAPPPLAAAVAAAREAAAAAVVYVPARQGFAPLAECSGEEAVGAAQQQLQLVKNYMAKDAKKAAKMEKKLDVLLGGYKKRASALSAELQEKHQVLLDKLIELSCFKALQGHETIALPQRLSDMQALVEAQKQREAALQAKYSELSRTKRTLEEQAAARER</sequence>
<evidence type="ECO:0000259" key="15">
    <source>
        <dbReference type="PROSITE" id="PS51294"/>
    </source>
</evidence>
<organism evidence="16 17">
    <name type="scientific">Prymnesium parvum</name>
    <name type="common">Toxic golden alga</name>
    <dbReference type="NCBI Taxonomy" id="97485"/>
    <lineage>
        <taxon>Eukaryota</taxon>
        <taxon>Haptista</taxon>
        <taxon>Haptophyta</taxon>
        <taxon>Prymnesiophyceae</taxon>
        <taxon>Prymnesiales</taxon>
        <taxon>Prymnesiaceae</taxon>
        <taxon>Prymnesium</taxon>
    </lineage>
</organism>
<feature type="coiled-coil region" evidence="12">
    <location>
        <begin position="748"/>
        <end position="782"/>
    </location>
</feature>
<keyword evidence="4" id="KW-0677">Repeat</keyword>
<keyword evidence="7" id="KW-0238">DNA-binding</keyword>
<dbReference type="SUPFAM" id="SSF46689">
    <property type="entry name" value="Homeodomain-like"/>
    <property type="match status" value="1"/>
</dbReference>
<evidence type="ECO:0000256" key="2">
    <source>
        <dbReference type="ARBA" id="ARBA00022664"/>
    </source>
</evidence>
<name>A0AB34K070_PRYPA</name>
<reference evidence="16 17" key="1">
    <citation type="journal article" date="2024" name="Science">
        <title>Giant polyketide synthase enzymes in the biosynthesis of giant marine polyether toxins.</title>
        <authorList>
            <person name="Fallon T.R."/>
            <person name="Shende V.V."/>
            <person name="Wierzbicki I.H."/>
            <person name="Pendleton A.L."/>
            <person name="Watervoot N.F."/>
            <person name="Auber R.P."/>
            <person name="Gonzalez D.J."/>
            <person name="Wisecaver J.H."/>
            <person name="Moore B.S."/>
        </authorList>
    </citation>
    <scope>NUCLEOTIDE SEQUENCE [LARGE SCALE GENOMIC DNA]</scope>
    <source>
        <strain evidence="16 17">12B1</strain>
    </source>
</reference>
<evidence type="ECO:0000256" key="11">
    <source>
        <dbReference type="ARBA" id="ARBA00023306"/>
    </source>
</evidence>
<dbReference type="InterPro" id="IPR009057">
    <property type="entry name" value="Homeodomain-like_sf"/>
</dbReference>
<dbReference type="CDD" id="cd00167">
    <property type="entry name" value="SANT"/>
    <property type="match status" value="1"/>
</dbReference>
<dbReference type="GO" id="GO:0000974">
    <property type="term" value="C:Prp19 complex"/>
    <property type="evidence" value="ECO:0007669"/>
    <property type="project" value="InterPro"/>
</dbReference>
<keyword evidence="6 12" id="KW-0175">Coiled coil</keyword>
<evidence type="ECO:0000256" key="6">
    <source>
        <dbReference type="ARBA" id="ARBA00023054"/>
    </source>
</evidence>
<keyword evidence="10" id="KW-0539">Nucleus</keyword>
<dbReference type="Proteomes" id="UP001515480">
    <property type="component" value="Unassembled WGS sequence"/>
</dbReference>
<dbReference type="Gene3D" id="1.10.10.60">
    <property type="entry name" value="Homeodomain-like"/>
    <property type="match status" value="2"/>
</dbReference>
<feature type="compositionally biased region" description="Basic and acidic residues" evidence="13">
    <location>
        <begin position="107"/>
        <end position="126"/>
    </location>
</feature>
<dbReference type="InterPro" id="IPR047242">
    <property type="entry name" value="CDC5L/Cef1"/>
</dbReference>
<keyword evidence="3" id="KW-0747">Spliceosome</keyword>
<evidence type="ECO:0008006" key="18">
    <source>
        <dbReference type="Google" id="ProtNLM"/>
    </source>
</evidence>
<evidence type="ECO:0000256" key="13">
    <source>
        <dbReference type="SAM" id="MobiDB-lite"/>
    </source>
</evidence>
<feature type="domain" description="Myb-like" evidence="14">
    <location>
        <begin position="54"/>
        <end position="103"/>
    </location>
</feature>
<dbReference type="AlphaFoldDB" id="A0AB34K070"/>
<evidence type="ECO:0000256" key="9">
    <source>
        <dbReference type="ARBA" id="ARBA00023204"/>
    </source>
</evidence>
<dbReference type="FunFam" id="1.10.10.60:FF:000021">
    <property type="entry name" value="CDC5 cell division cycle 5-like"/>
    <property type="match status" value="1"/>
</dbReference>
<feature type="region of interest" description="Disordered" evidence="13">
    <location>
        <begin position="381"/>
        <end position="449"/>
    </location>
</feature>
<evidence type="ECO:0000256" key="5">
    <source>
        <dbReference type="ARBA" id="ARBA00022763"/>
    </source>
</evidence>
<gene>
    <name evidence="16" type="ORF">AB1Y20_020707</name>
</gene>
<evidence type="ECO:0000256" key="12">
    <source>
        <dbReference type="SAM" id="Coils"/>
    </source>
</evidence>
<dbReference type="GO" id="GO:0006355">
    <property type="term" value="P:regulation of DNA-templated transcription"/>
    <property type="evidence" value="ECO:0007669"/>
    <property type="project" value="UniProtKB-ARBA"/>
</dbReference>
<dbReference type="InterPro" id="IPR021786">
    <property type="entry name" value="Cdc5p/Cef1_C"/>
</dbReference>
<dbReference type="InterPro" id="IPR017930">
    <property type="entry name" value="Myb_dom"/>
</dbReference>
<keyword evidence="5" id="KW-0227">DNA damage</keyword>
<keyword evidence="9" id="KW-0234">DNA repair</keyword>
<evidence type="ECO:0000256" key="10">
    <source>
        <dbReference type="ARBA" id="ARBA00023242"/>
    </source>
</evidence>
<evidence type="ECO:0000259" key="14">
    <source>
        <dbReference type="PROSITE" id="PS50090"/>
    </source>
</evidence>
<evidence type="ECO:0000256" key="4">
    <source>
        <dbReference type="ARBA" id="ARBA00022737"/>
    </source>
</evidence>
<dbReference type="Pfam" id="PF11831">
    <property type="entry name" value="Myb_Cef"/>
    <property type="match status" value="1"/>
</dbReference>